<evidence type="ECO:0000313" key="1">
    <source>
        <dbReference type="EMBL" id="KAJ0016519.1"/>
    </source>
</evidence>
<dbReference type="EMBL" id="CM047747">
    <property type="protein sequence ID" value="KAJ0016519.1"/>
    <property type="molecule type" value="Genomic_DNA"/>
</dbReference>
<keyword evidence="2" id="KW-1185">Reference proteome</keyword>
<accession>A0ACC0XDR7</accession>
<name>A0ACC0XDR7_9ROSI</name>
<comment type="caution">
    <text evidence="1">The sequence shown here is derived from an EMBL/GenBank/DDBJ whole genome shotgun (WGS) entry which is preliminary data.</text>
</comment>
<dbReference type="Proteomes" id="UP001163603">
    <property type="component" value="Chromosome 12"/>
</dbReference>
<gene>
    <name evidence="1" type="ORF">Pint_11727</name>
</gene>
<sequence>MVEAPKKKSSKSLYARVTDTGIDPELAAKKLNVDWDSAAEIGAADDSDEAEVPAAVHFNLRPHPRSLCPFNSMAPPASAVVLPVVSKITREPDEFVDDLHELNFLAFGDEPDTLVKKESPQNEKQISVDPISLSLREPSFNFMLPPVLTSPRDTTVPLPAVPPVLPPAKTKFISCSLPSSATSSPRFGSILSMKKWKINENQPSPKQVDNLVRQRSLAHSRLSLVKDAMLVKSKSCGEGRASAPSDELELCFSKPKAPEYNKISHTNFSKAETNRDVYKNVNNVDPCDENFKCGALCMFLPGFGKAKPERTRKEEAMENVISRTVSLEKFECGSWASSAIVHDHDEDGDSMNHLYFDLPLELIRNNSNDAHCPINAAFVFDKDLKGVLKNGSTSGRTSARKSHESSRHVRFSVSSPTPSYPSSPASCITPRLRKAREDFNAFLEAQSA</sequence>
<protein>
    <submittedName>
        <fullName evidence="1">Uncharacterized protein</fullName>
    </submittedName>
</protein>
<proteinExistence type="predicted"/>
<evidence type="ECO:0000313" key="2">
    <source>
        <dbReference type="Proteomes" id="UP001163603"/>
    </source>
</evidence>
<organism evidence="1 2">
    <name type="scientific">Pistacia integerrima</name>
    <dbReference type="NCBI Taxonomy" id="434235"/>
    <lineage>
        <taxon>Eukaryota</taxon>
        <taxon>Viridiplantae</taxon>
        <taxon>Streptophyta</taxon>
        <taxon>Embryophyta</taxon>
        <taxon>Tracheophyta</taxon>
        <taxon>Spermatophyta</taxon>
        <taxon>Magnoliopsida</taxon>
        <taxon>eudicotyledons</taxon>
        <taxon>Gunneridae</taxon>
        <taxon>Pentapetalae</taxon>
        <taxon>rosids</taxon>
        <taxon>malvids</taxon>
        <taxon>Sapindales</taxon>
        <taxon>Anacardiaceae</taxon>
        <taxon>Pistacia</taxon>
    </lineage>
</organism>
<reference evidence="2" key="1">
    <citation type="journal article" date="2023" name="G3 (Bethesda)">
        <title>Genome assembly and association tests identify interacting loci associated with vigor, precocity, and sex in interspecific pistachio rootstocks.</title>
        <authorList>
            <person name="Palmer W."/>
            <person name="Jacygrad E."/>
            <person name="Sagayaradj S."/>
            <person name="Cavanaugh K."/>
            <person name="Han R."/>
            <person name="Bertier L."/>
            <person name="Beede B."/>
            <person name="Kafkas S."/>
            <person name="Golino D."/>
            <person name="Preece J."/>
            <person name="Michelmore R."/>
        </authorList>
    </citation>
    <scope>NUCLEOTIDE SEQUENCE [LARGE SCALE GENOMIC DNA]</scope>
</reference>